<evidence type="ECO:0000313" key="4">
    <source>
        <dbReference type="EMBL" id="GAA3731953.1"/>
    </source>
</evidence>
<dbReference type="PANTHER" id="PTHR30483">
    <property type="entry name" value="LEUCINE-SPECIFIC-BINDING PROTEIN"/>
    <property type="match status" value="1"/>
</dbReference>
<evidence type="ECO:0000313" key="5">
    <source>
        <dbReference type="Proteomes" id="UP001501004"/>
    </source>
</evidence>
<comment type="caution">
    <text evidence="4">The sequence shown here is derived from an EMBL/GenBank/DDBJ whole genome shotgun (WGS) entry which is preliminary data.</text>
</comment>
<dbReference type="Proteomes" id="UP001501004">
    <property type="component" value="Unassembled WGS sequence"/>
</dbReference>
<evidence type="ECO:0000256" key="1">
    <source>
        <dbReference type="ARBA" id="ARBA00010062"/>
    </source>
</evidence>
<keyword evidence="5" id="KW-1185">Reference proteome</keyword>
<dbReference type="InterPro" id="IPR051010">
    <property type="entry name" value="BCAA_transport"/>
</dbReference>
<reference evidence="5" key="1">
    <citation type="journal article" date="2019" name="Int. J. Syst. Evol. Microbiol.">
        <title>The Global Catalogue of Microorganisms (GCM) 10K type strain sequencing project: providing services to taxonomists for standard genome sequencing and annotation.</title>
        <authorList>
            <consortium name="The Broad Institute Genomics Platform"/>
            <consortium name="The Broad Institute Genome Sequencing Center for Infectious Disease"/>
            <person name="Wu L."/>
            <person name="Ma J."/>
        </authorList>
    </citation>
    <scope>NUCLEOTIDE SEQUENCE [LARGE SCALE GENOMIC DNA]</scope>
    <source>
        <strain evidence="5">JCM 16949</strain>
    </source>
</reference>
<dbReference type="Pfam" id="PF13458">
    <property type="entry name" value="Peripla_BP_6"/>
    <property type="match status" value="1"/>
</dbReference>
<comment type="similarity">
    <text evidence="1">Belongs to the leucine-binding protein family.</text>
</comment>
<gene>
    <name evidence="4" type="ORF">GCM10022239_05620</name>
</gene>
<dbReference type="InterPro" id="IPR028081">
    <property type="entry name" value="Leu-bd"/>
</dbReference>
<dbReference type="PANTHER" id="PTHR30483:SF6">
    <property type="entry name" value="PERIPLASMIC BINDING PROTEIN OF ABC TRANSPORTER FOR NATURAL AMINO ACIDS"/>
    <property type="match status" value="1"/>
</dbReference>
<proteinExistence type="inferred from homology"/>
<feature type="domain" description="Leucine-binding protein" evidence="3">
    <location>
        <begin position="32"/>
        <end position="357"/>
    </location>
</feature>
<name>A0ABP7F5J9_9MICO</name>
<dbReference type="Gene3D" id="3.40.50.2300">
    <property type="match status" value="2"/>
</dbReference>
<protein>
    <submittedName>
        <fullName evidence="4">ABC transporter substrate-binding protein</fullName>
    </submittedName>
</protein>
<evidence type="ECO:0000256" key="2">
    <source>
        <dbReference type="ARBA" id="ARBA00022729"/>
    </source>
</evidence>
<evidence type="ECO:0000259" key="3">
    <source>
        <dbReference type="Pfam" id="PF13458"/>
    </source>
</evidence>
<dbReference type="SUPFAM" id="SSF53822">
    <property type="entry name" value="Periplasmic binding protein-like I"/>
    <property type="match status" value="1"/>
</dbReference>
<organism evidence="4 5">
    <name type="scientific">Leifsonella bigeumensis</name>
    <dbReference type="NCBI Taxonomy" id="433643"/>
    <lineage>
        <taxon>Bacteria</taxon>
        <taxon>Bacillati</taxon>
        <taxon>Actinomycetota</taxon>
        <taxon>Actinomycetes</taxon>
        <taxon>Micrococcales</taxon>
        <taxon>Microbacteriaceae</taxon>
        <taxon>Leifsonella</taxon>
    </lineage>
</organism>
<sequence>MIAALALVVTGCATGPAGDSEGGYSQGVTDDTIKIGMLAPYSGNASVYSKAQRLAEMMYQEINENGGINGRQIELVLGDDNCDAASMQGLIRKFVEQDQVFMIHGGSCSNAIIASKPLIEDLGIPFLVVNAASAAISDPPVRNLFHPKPTAAEQVEAIAGFIASNEDAKTVSVAATSDEWGQGFGTAAQTELEKAGASIGTVEELDPEGGDMTPAIRKLLNANSDMAAVFAYPQPMTVFLGAAGPQGLDIPIVTGDGTRPDEQVERLGDRALVENFFSAYSYTAPIDDPAYDHHRELLKDGFPELQFDSVALEGAVSTEFNIEVLKRMGDDLTWDNWIKTAETGTYTTIPSGEMSFQAFDADDPRTRRPGITIRFTVLDPKATDSRTIVVTDWKDWLSRK</sequence>
<dbReference type="EMBL" id="BAABAE010000001">
    <property type="protein sequence ID" value="GAA3731953.1"/>
    <property type="molecule type" value="Genomic_DNA"/>
</dbReference>
<dbReference type="InterPro" id="IPR028082">
    <property type="entry name" value="Peripla_BP_I"/>
</dbReference>
<keyword evidence="2" id="KW-0732">Signal</keyword>
<accession>A0ABP7F5J9</accession>